<evidence type="ECO:0000256" key="1">
    <source>
        <dbReference type="SAM" id="Phobius"/>
    </source>
</evidence>
<sequence length="140" mass="14723">MAPVTGRTAWTRPLLIIGTLGLVVGTIDPLEGSVLIVAGVALITLAAFLGGSRHRRLLASSLVILGAGVAGMWIISGYGGLGVDTGRSMWWLVPILVPYLLGWLLAVVGIVRLFRETFRRRLQPGRQPDANGGPSSGAVK</sequence>
<feature type="transmembrane region" description="Helical" evidence="1">
    <location>
        <begin position="90"/>
        <end position="114"/>
    </location>
</feature>
<dbReference type="HOGENOM" id="CLU_1831810_0_0_11"/>
<keyword evidence="3" id="KW-1185">Reference proteome</keyword>
<protein>
    <submittedName>
        <fullName evidence="2">Uncharacterized protein</fullName>
    </submittedName>
</protein>
<organism evidence="2 3">
    <name type="scientific">Corynebacterium marinum DSM 44953</name>
    <dbReference type="NCBI Taxonomy" id="1224162"/>
    <lineage>
        <taxon>Bacteria</taxon>
        <taxon>Bacillati</taxon>
        <taxon>Actinomycetota</taxon>
        <taxon>Actinomycetes</taxon>
        <taxon>Mycobacteriales</taxon>
        <taxon>Corynebacteriaceae</taxon>
        <taxon>Corynebacterium</taxon>
    </lineage>
</organism>
<dbReference type="KEGG" id="cmq:B840_02250"/>
<accession>A0A0B6TJG4</accession>
<name>A0A0B6TJG4_9CORY</name>
<gene>
    <name evidence="2" type="ORF">B840_02250</name>
</gene>
<feature type="transmembrane region" description="Helical" evidence="1">
    <location>
        <begin position="57"/>
        <end position="78"/>
    </location>
</feature>
<evidence type="ECO:0000313" key="3">
    <source>
        <dbReference type="Proteomes" id="UP000031928"/>
    </source>
</evidence>
<feature type="transmembrane region" description="Helical" evidence="1">
    <location>
        <begin position="9"/>
        <end position="27"/>
    </location>
</feature>
<proteinExistence type="predicted"/>
<dbReference type="EMBL" id="CP007790">
    <property type="protein sequence ID" value="AJK68078.1"/>
    <property type="molecule type" value="Genomic_DNA"/>
</dbReference>
<dbReference type="AlphaFoldDB" id="A0A0B6TJG4"/>
<dbReference type="Proteomes" id="UP000031928">
    <property type="component" value="Chromosome"/>
</dbReference>
<feature type="transmembrane region" description="Helical" evidence="1">
    <location>
        <begin position="33"/>
        <end position="50"/>
    </location>
</feature>
<keyword evidence="1" id="KW-1133">Transmembrane helix</keyword>
<reference evidence="2 3" key="1">
    <citation type="submission" date="2014-05" db="EMBL/GenBank/DDBJ databases">
        <title>Complete genome sequence of Corynebacterium marinum DSM 44953.</title>
        <authorList>
            <person name="Schaffert L."/>
            <person name="Albersmeier A."/>
            <person name="Kalinowski J."/>
            <person name="Ruckert C."/>
        </authorList>
    </citation>
    <scope>NUCLEOTIDE SEQUENCE [LARGE SCALE GENOMIC DNA]</scope>
    <source>
        <strain evidence="2 3">DSM 44953</strain>
    </source>
</reference>
<evidence type="ECO:0000313" key="2">
    <source>
        <dbReference type="EMBL" id="AJK68078.1"/>
    </source>
</evidence>
<dbReference type="STRING" id="1224162.B840_02250"/>
<keyword evidence="1" id="KW-0472">Membrane</keyword>
<keyword evidence="1" id="KW-0812">Transmembrane</keyword>